<feature type="compositionally biased region" description="Pro residues" evidence="1">
    <location>
        <begin position="804"/>
        <end position="825"/>
    </location>
</feature>
<feature type="compositionally biased region" description="Polar residues" evidence="1">
    <location>
        <begin position="834"/>
        <end position="851"/>
    </location>
</feature>
<dbReference type="EMBL" id="JACYCF010000002">
    <property type="protein sequence ID" value="KAF8760304.1"/>
    <property type="molecule type" value="Genomic_DNA"/>
</dbReference>
<feature type="compositionally biased region" description="Polar residues" evidence="1">
    <location>
        <begin position="584"/>
        <end position="614"/>
    </location>
</feature>
<feature type="region of interest" description="Disordered" evidence="1">
    <location>
        <begin position="1273"/>
        <end position="1305"/>
    </location>
</feature>
<feature type="compositionally biased region" description="Polar residues" evidence="1">
    <location>
        <begin position="489"/>
        <end position="500"/>
    </location>
</feature>
<comment type="caution">
    <text evidence="2">The sequence shown here is derived from an EMBL/GenBank/DDBJ whole genome shotgun (WGS) entry which is preliminary data.</text>
</comment>
<sequence>MSRSHSVERETKPLPPVPQAQTQTEPAQAEPGESTSAFRFANTLRRMVQDLPATEYRSPLDIGGRINQGLAELTKEVVVPHAGRSAHHHDRYNDHHGEREDSHLAETIRPTQHGGEGDSFTSAEKIRRGWQERQDSSHQRSHSEEHSRSVNNTTSPPTAYRSGEGFPWFGVETGSQVGKGSEFYENSDESAHSSIRLEIHNATPIYASDSMKSRGRPSLTTRLRSSFQKARVGAARPARERTDLSRSPSPSGRRSPSPKAWRKPSPHSSIRATDQYSTPRTGGLPDQLPRIDSQKMDLGWDTPTEGGIQSPPRPPYDAIPTIPDLHTPGVYHENARTVPITEPDKPRLIEIHEKPPSHRMETSQSTDATVVSPAMQQDRHRRHRDDSGDHLVLRNFDGSYNAHGGPSEGPRRFKRLLSLTGRPVPIESDDGPPAQVSSSPTRPKLVSTPSALIRSTSLIRTRSRKKESSKHRERVEPDTHVGYGLYPNFSGTASLLTGSIESDPWGEGPEIHRDAQGNRIFPQEPKRKTSQKKPHAHTGPTKIALPMGQVEEFHSVHSNSPIEPQHLEPVSNDPKSQGEHKRTISTTTFHTAQSGNTRPGSPTRKMSSQSTHQVKASVPDTKYDGWRRSRAGAPRRPSQTLLASPPSNGNQYADEAPIMDDPPIFTTDPQEYDQELPGHGDTLSPPHHQPAPKSALGRTPAPVASGTRSLSPVPAPVAPVPRSLSPIPPTPEMAHTSELRSQSPLPSETSVHIHIVHGPRIPSPAPARATATPTPDSPRPPVVSASPALASGPPPLIRMSPPRRNTPPPLISTPPPWIATPPPAISMPIPVTPASDSNTIAPSFTTHGSPDQTPPIQTPRAHTPNLEDHIQINPVDTLPGESHGYDDPRYRSHMNSHPYRGPEVRSPVPDTPTYVLPRRPTPTLTSPGVMVNDPSGPTSLIDRDPGPGPYSPARSVNIEYRERPPTGSMLSNRPMPRHIAGLSESEHQMRQQNRQTGSEMSFVNVEPLTKREKLAASVLRSSLLRSAWTAYRLSDFSHSTPITPVDTGSSHTTRPRPDPSKELPAWYPREQMARNPTLPVPPERESRGPKIGQEAWGWRSSPHGIPEEAEETSPETKHHGPGVTSSSDTPKDDSMPTPPVLPPKPVVPHVPEPEVQPSGEKKRVPKYRIEQDERGHPVLVPEPGSDDSRWTVFEIGGVEFKRAPGDSARATHWMPKRLSGLRRSEVRSQAHHACAQNLNLSTTATALAPRMDYDPARINELLAQLQNSTAFQSVVTSNNPSSSSQTPSLPTDEVSVPAQARVSPPVPGSTVFDLLSRLNPGASSGSQPLWTNESIDKLPTSASEGPPTLDLKFMNVQQALPHISKLTQRVEVRDKLKKIQEVQNQLEQSLYASQQDVMRKHEQRVTFAKNKASIVGVSLSDKDIRDLDSQLAEDLKRFHTNQVLVSWDAQRIKQQTQLETLGVPCMFVTSDPAALQRQQKILRILLESLSESEDTE</sequence>
<feature type="compositionally biased region" description="Low complexity" evidence="1">
    <location>
        <begin position="782"/>
        <end position="791"/>
    </location>
</feature>
<dbReference type="PRINTS" id="PR01217">
    <property type="entry name" value="PRICHEXTENSN"/>
</dbReference>
<evidence type="ECO:0000313" key="3">
    <source>
        <dbReference type="Proteomes" id="UP000614334"/>
    </source>
</evidence>
<feature type="compositionally biased region" description="Polar residues" evidence="1">
    <location>
        <begin position="739"/>
        <end position="750"/>
    </location>
</feature>
<proteinExistence type="predicted"/>
<feature type="compositionally biased region" description="Basic and acidic residues" evidence="1">
    <location>
        <begin position="124"/>
        <end position="148"/>
    </location>
</feature>
<reference evidence="2" key="1">
    <citation type="submission" date="2020-09" db="EMBL/GenBank/DDBJ databases">
        <title>Comparative genome analyses of four rice-infecting Rhizoctonia solani isolates reveal extensive enrichment of homogalacturonan modification genes.</title>
        <authorList>
            <person name="Lee D.-Y."/>
            <person name="Jeon J."/>
            <person name="Kim K.-T."/>
            <person name="Cheong K."/>
            <person name="Song H."/>
            <person name="Choi G."/>
            <person name="Ko J."/>
            <person name="Opiyo S.O."/>
            <person name="Zuo S."/>
            <person name="Madhav S."/>
            <person name="Lee Y.-H."/>
            <person name="Wang G.-L."/>
        </authorList>
    </citation>
    <scope>NUCLEOTIDE SEQUENCE</scope>
    <source>
        <strain evidence="2">AG1-IA B2</strain>
    </source>
</reference>
<feature type="region of interest" description="Disordered" evidence="1">
    <location>
        <begin position="1"/>
        <end position="36"/>
    </location>
</feature>
<feature type="compositionally biased region" description="Low complexity" evidence="1">
    <location>
        <begin position="245"/>
        <end position="258"/>
    </location>
</feature>
<feature type="compositionally biased region" description="Polar residues" evidence="1">
    <location>
        <begin position="218"/>
        <end position="228"/>
    </location>
</feature>
<feature type="compositionally biased region" description="Basic and acidic residues" evidence="1">
    <location>
        <begin position="189"/>
        <end position="199"/>
    </location>
</feature>
<dbReference type="Proteomes" id="UP000614334">
    <property type="component" value="Unassembled WGS sequence"/>
</dbReference>
<evidence type="ECO:0000313" key="2">
    <source>
        <dbReference type="EMBL" id="KAF8760304.1"/>
    </source>
</evidence>
<feature type="compositionally biased region" description="Polar residues" evidence="1">
    <location>
        <begin position="266"/>
        <end position="280"/>
    </location>
</feature>
<feature type="compositionally biased region" description="Basic and acidic residues" evidence="1">
    <location>
        <begin position="1"/>
        <end position="12"/>
    </location>
</feature>
<feature type="compositionally biased region" description="Polar residues" evidence="1">
    <location>
        <begin position="639"/>
        <end position="651"/>
    </location>
</feature>
<feature type="compositionally biased region" description="Low complexity" evidence="1">
    <location>
        <begin position="1273"/>
        <end position="1288"/>
    </location>
</feature>
<protein>
    <submittedName>
        <fullName evidence="2">Uncharacterized protein</fullName>
    </submittedName>
</protein>
<feature type="compositionally biased region" description="Basic and acidic residues" evidence="1">
    <location>
        <begin position="91"/>
        <end position="106"/>
    </location>
</feature>
<feature type="compositionally biased region" description="Basic and acidic residues" evidence="1">
    <location>
        <begin position="352"/>
        <end position="361"/>
    </location>
</feature>
<feature type="compositionally biased region" description="Polar residues" evidence="1">
    <location>
        <begin position="1037"/>
        <end position="1052"/>
    </location>
</feature>
<accession>A0A8H7IIP4</accession>
<gene>
    <name evidence="2" type="ORF">RHS01_01930</name>
</gene>
<feature type="compositionally biased region" description="Basic residues" evidence="1">
    <location>
        <begin position="461"/>
        <end position="472"/>
    </location>
</feature>
<feature type="region of interest" description="Disordered" evidence="1">
    <location>
        <begin position="1037"/>
        <end position="1164"/>
    </location>
</feature>
<name>A0A8H7IIP4_9AGAM</name>
<feature type="compositionally biased region" description="Low complexity" evidence="1">
    <location>
        <begin position="19"/>
        <end position="31"/>
    </location>
</feature>
<evidence type="ECO:0000256" key="1">
    <source>
        <dbReference type="SAM" id="MobiDB-lite"/>
    </source>
</evidence>
<organism evidence="2 3">
    <name type="scientific">Rhizoctonia solani</name>
    <dbReference type="NCBI Taxonomy" id="456999"/>
    <lineage>
        <taxon>Eukaryota</taxon>
        <taxon>Fungi</taxon>
        <taxon>Dikarya</taxon>
        <taxon>Basidiomycota</taxon>
        <taxon>Agaricomycotina</taxon>
        <taxon>Agaricomycetes</taxon>
        <taxon>Cantharellales</taxon>
        <taxon>Ceratobasidiaceae</taxon>
        <taxon>Rhizoctonia</taxon>
    </lineage>
</organism>
<feature type="region of interest" description="Disordered" evidence="1">
    <location>
        <begin position="78"/>
        <end position="329"/>
    </location>
</feature>
<feature type="region of interest" description="Disordered" evidence="1">
    <location>
        <begin position="352"/>
        <end position="863"/>
    </location>
</feature>
<feature type="compositionally biased region" description="Pro residues" evidence="1">
    <location>
        <begin position="1136"/>
        <end position="1150"/>
    </location>
</feature>